<keyword evidence="3" id="KW-1185">Reference proteome</keyword>
<evidence type="ECO:0000256" key="1">
    <source>
        <dbReference type="SAM" id="SignalP"/>
    </source>
</evidence>
<dbReference type="STRING" id="76595.SAMN05660313_01935"/>
<dbReference type="Proteomes" id="UP000183257">
    <property type="component" value="Unassembled WGS sequence"/>
</dbReference>
<dbReference type="EMBL" id="FPIY01000002">
    <property type="protein sequence ID" value="SFW47817.1"/>
    <property type="molecule type" value="Genomic_DNA"/>
</dbReference>
<accession>A0A1K1PK36</accession>
<evidence type="ECO:0000313" key="3">
    <source>
        <dbReference type="Proteomes" id="UP000183257"/>
    </source>
</evidence>
<feature type="chain" id="PRO_5012001188" description="Lumazine-binding" evidence="1">
    <location>
        <begin position="21"/>
        <end position="192"/>
    </location>
</feature>
<evidence type="ECO:0000313" key="2">
    <source>
        <dbReference type="EMBL" id="SFW47817.1"/>
    </source>
</evidence>
<dbReference type="RefSeq" id="WP_072303563.1">
    <property type="nucleotide sequence ID" value="NZ_FPIY01000002.1"/>
</dbReference>
<reference evidence="3" key="1">
    <citation type="submission" date="2016-11" db="EMBL/GenBank/DDBJ databases">
        <authorList>
            <person name="Varghese N."/>
            <person name="Submissions S."/>
        </authorList>
    </citation>
    <scope>NUCLEOTIDE SEQUENCE [LARGE SCALE GENOMIC DNA]</scope>
    <source>
        <strain evidence="3">DSM 24786</strain>
    </source>
</reference>
<name>A0A1K1PK36_9FLAO</name>
<feature type="signal peptide" evidence="1">
    <location>
        <begin position="1"/>
        <end position="20"/>
    </location>
</feature>
<dbReference type="AlphaFoldDB" id="A0A1K1PK36"/>
<protein>
    <recommendedName>
        <fullName evidence="4">Lumazine-binding</fullName>
    </recommendedName>
</protein>
<evidence type="ECO:0008006" key="4">
    <source>
        <dbReference type="Google" id="ProtNLM"/>
    </source>
</evidence>
<keyword evidence="1" id="KW-0732">Signal</keyword>
<sequence>MNKKTALIILFSLCTFLCKAQKLDAKIEAEIHTFIKKEAKSLRQLKLQKYYGRFYNVDEFVNMFEDEKINRSRRVSRRSMRLRKKALKLKKEEDYFSFERVMATPFKQFYKDFNLLIFTKEDIEKGYNKTNNHKKMRQAVIEKWNPKIELTENRYFVCFIPKEDSPRKYGDFIILHILEKKGNKWGVYSAWN</sequence>
<gene>
    <name evidence="2" type="ORF">SAMN05660313_01935</name>
</gene>
<organism evidence="2 3">
    <name type="scientific">Cellulophaga fucicola</name>
    <dbReference type="NCBI Taxonomy" id="76595"/>
    <lineage>
        <taxon>Bacteria</taxon>
        <taxon>Pseudomonadati</taxon>
        <taxon>Bacteroidota</taxon>
        <taxon>Flavobacteriia</taxon>
        <taxon>Flavobacteriales</taxon>
        <taxon>Flavobacteriaceae</taxon>
        <taxon>Cellulophaga</taxon>
    </lineage>
</organism>
<dbReference type="OrthoDB" id="1439785at2"/>
<proteinExistence type="predicted"/>